<keyword evidence="13" id="KW-1185">Reference proteome</keyword>
<keyword evidence="6 10" id="KW-1133">Transmembrane helix</keyword>
<evidence type="ECO:0000256" key="1">
    <source>
        <dbReference type="ARBA" id="ARBA00004370"/>
    </source>
</evidence>
<evidence type="ECO:0000256" key="2">
    <source>
        <dbReference type="ARBA" id="ARBA00022614"/>
    </source>
</evidence>
<evidence type="ECO:0000313" key="13">
    <source>
        <dbReference type="Proteomes" id="UP000289340"/>
    </source>
</evidence>
<dbReference type="Proteomes" id="UP000289340">
    <property type="component" value="Chromosome 16"/>
</dbReference>
<sequence>MHARGHKKIAESNDPKEKKKSKSLSIVVNNKVMAIAPAIILQPTLIIIVTLPAIYSMTEAEALVSLKSSFSNPELLDTWVPGSAPCSEEDQWEGVACNNGVVTGLRLGGIGLAGEIHVDPLLELKGLRTISLNNNAFSGSMPEFHRIGFLKALYLQGNKFSGDIPMDYFQRMRSLKKLWLADNQFTGKIPSSLVEIPQLMELHLENNQFVGNIPDLSNPSLVKFNVSNNKLEGGIPAGLLRFNVSSFSGNSGLCDEKLGKSCEKTMEPPSPSPIVGDDVPSVPHRSSSFEVAGIILASVFLVSLVVFLIVRSRRKKEENFGTVGQEANEGSVEVQVTAPVKRDLDTASTSSTPVKKSSSRRGCISSQSKNAGELVMVNNEKGVFGMPDLMRAAAEVLGNGSFGSSYKAVLANGVAVVVKRTREMNVLEKDDFDAEMRKLTMLKHWNILTPLAYHFRKDEKLVISEYVPRGSLLFSLHGDRGASHVELDWPARLKIVRGIAQGMHYLYTVLGSSDLPHGNLKSSNVLLGPDNEPMLVDYGFSHMVNPSTIAQTLFAYKAPEAAQQGQVSRSCDVYCLGVVIIEILTGRFPSQYLSNGKGGADVVQWVETAISEGRESEVLDPEIAGSRNWLGEMEQLLHIGAACTESNPQWRLDMAEAVRRIMEIKFEGGHESRSFADSHHGEQSQRRHGTNSFGSWDNIEYGSS</sequence>
<evidence type="ECO:0000256" key="8">
    <source>
        <dbReference type="ARBA" id="ARBA00023180"/>
    </source>
</evidence>
<feature type="region of interest" description="Disordered" evidence="9">
    <location>
        <begin position="343"/>
        <end position="365"/>
    </location>
</feature>
<keyword evidence="12" id="KW-0675">Receptor</keyword>
<feature type="compositionally biased region" description="Polar residues" evidence="9">
    <location>
        <begin position="690"/>
        <end position="704"/>
    </location>
</feature>
<organism evidence="12 13">
    <name type="scientific">Glycine soja</name>
    <name type="common">Wild soybean</name>
    <dbReference type="NCBI Taxonomy" id="3848"/>
    <lineage>
        <taxon>Eukaryota</taxon>
        <taxon>Viridiplantae</taxon>
        <taxon>Streptophyta</taxon>
        <taxon>Embryophyta</taxon>
        <taxon>Tracheophyta</taxon>
        <taxon>Spermatophyta</taxon>
        <taxon>Magnoliopsida</taxon>
        <taxon>eudicotyledons</taxon>
        <taxon>Gunneridae</taxon>
        <taxon>Pentapetalae</taxon>
        <taxon>rosids</taxon>
        <taxon>fabids</taxon>
        <taxon>Fabales</taxon>
        <taxon>Fabaceae</taxon>
        <taxon>Papilionoideae</taxon>
        <taxon>50 kb inversion clade</taxon>
        <taxon>NPAAA clade</taxon>
        <taxon>indigoferoid/millettioid clade</taxon>
        <taxon>Phaseoleae</taxon>
        <taxon>Glycine</taxon>
        <taxon>Glycine subgen. Soja</taxon>
    </lineage>
</organism>
<reference evidence="12 13" key="1">
    <citation type="submission" date="2018-09" db="EMBL/GenBank/DDBJ databases">
        <title>A high-quality reference genome of wild soybean provides a powerful tool to mine soybean genomes.</title>
        <authorList>
            <person name="Xie M."/>
            <person name="Chung C.Y.L."/>
            <person name="Li M.-W."/>
            <person name="Wong F.-L."/>
            <person name="Chan T.-F."/>
            <person name="Lam H.-M."/>
        </authorList>
    </citation>
    <scope>NUCLEOTIDE SEQUENCE [LARGE SCALE GENOMIC DNA]</scope>
    <source>
        <strain evidence="13">cv. W05</strain>
        <tissue evidence="12">Hypocotyl of etiolated seedlings</tissue>
    </source>
</reference>
<protein>
    <submittedName>
        <fullName evidence="12">Pollen receptor-like kinase 3</fullName>
    </submittedName>
</protein>
<dbReference type="SUPFAM" id="SSF56112">
    <property type="entry name" value="Protein kinase-like (PK-like)"/>
    <property type="match status" value="1"/>
</dbReference>
<keyword evidence="12" id="KW-0808">Transferase</keyword>
<dbReference type="Pfam" id="PF00069">
    <property type="entry name" value="Pkinase"/>
    <property type="match status" value="1"/>
</dbReference>
<gene>
    <name evidence="12" type="ORF">D0Y65_042346</name>
</gene>
<dbReference type="SMR" id="A0A445GCR1"/>
<evidence type="ECO:0000256" key="4">
    <source>
        <dbReference type="ARBA" id="ARBA00022729"/>
    </source>
</evidence>
<dbReference type="InterPro" id="IPR011009">
    <property type="entry name" value="Kinase-like_dom_sf"/>
</dbReference>
<dbReference type="GO" id="GO:0004672">
    <property type="term" value="F:protein kinase activity"/>
    <property type="evidence" value="ECO:0007669"/>
    <property type="project" value="InterPro"/>
</dbReference>
<dbReference type="InterPro" id="IPR000719">
    <property type="entry name" value="Prot_kinase_dom"/>
</dbReference>
<dbReference type="GO" id="GO:0005524">
    <property type="term" value="F:ATP binding"/>
    <property type="evidence" value="ECO:0007669"/>
    <property type="project" value="InterPro"/>
</dbReference>
<feature type="region of interest" description="Disordered" evidence="9">
    <location>
        <begin position="672"/>
        <end position="704"/>
    </location>
</feature>
<comment type="subcellular location">
    <subcellularLocation>
        <location evidence="1">Membrane</location>
    </subcellularLocation>
</comment>
<evidence type="ECO:0000256" key="5">
    <source>
        <dbReference type="ARBA" id="ARBA00022737"/>
    </source>
</evidence>
<dbReference type="GO" id="GO:0016020">
    <property type="term" value="C:membrane"/>
    <property type="evidence" value="ECO:0007669"/>
    <property type="project" value="UniProtKB-SubCell"/>
</dbReference>
<keyword evidence="5" id="KW-0677">Repeat</keyword>
<dbReference type="AlphaFoldDB" id="A0A445GCR1"/>
<accession>A0A445GCR1</accession>
<feature type="compositionally biased region" description="Low complexity" evidence="9">
    <location>
        <begin position="348"/>
        <end position="365"/>
    </location>
</feature>
<dbReference type="Gene3D" id="1.10.510.10">
    <property type="entry name" value="Transferase(Phosphotransferase) domain 1"/>
    <property type="match status" value="1"/>
</dbReference>
<dbReference type="InterPro" id="IPR001611">
    <property type="entry name" value="Leu-rich_rpt"/>
</dbReference>
<evidence type="ECO:0000256" key="7">
    <source>
        <dbReference type="ARBA" id="ARBA00023136"/>
    </source>
</evidence>
<evidence type="ECO:0000256" key="10">
    <source>
        <dbReference type="SAM" id="Phobius"/>
    </source>
</evidence>
<dbReference type="Pfam" id="PF13855">
    <property type="entry name" value="LRR_8"/>
    <property type="match status" value="1"/>
</dbReference>
<keyword evidence="12" id="KW-0418">Kinase</keyword>
<dbReference type="Gene3D" id="3.80.10.10">
    <property type="entry name" value="Ribonuclease Inhibitor"/>
    <property type="match status" value="2"/>
</dbReference>
<dbReference type="PANTHER" id="PTHR48007">
    <property type="entry name" value="LEUCINE-RICH REPEAT RECEPTOR-LIKE PROTEIN KINASE PXC1"/>
    <property type="match status" value="1"/>
</dbReference>
<dbReference type="InterPro" id="IPR032675">
    <property type="entry name" value="LRR_dom_sf"/>
</dbReference>
<keyword evidence="2" id="KW-0433">Leucine-rich repeat</keyword>
<proteinExistence type="predicted"/>
<dbReference type="FunFam" id="3.80.10.10:FF:000041">
    <property type="entry name" value="LRR receptor-like serine/threonine-protein kinase ERECTA"/>
    <property type="match status" value="1"/>
</dbReference>
<dbReference type="Pfam" id="PF08263">
    <property type="entry name" value="LRRNT_2"/>
    <property type="match status" value="1"/>
</dbReference>
<name>A0A445GCR1_GLYSO</name>
<feature type="transmembrane region" description="Helical" evidence="10">
    <location>
        <begin position="291"/>
        <end position="310"/>
    </location>
</feature>
<comment type="caution">
    <text evidence="12">The sequence shown here is derived from an EMBL/GenBank/DDBJ whole genome shotgun (WGS) entry which is preliminary data.</text>
</comment>
<evidence type="ECO:0000259" key="11">
    <source>
        <dbReference type="PROSITE" id="PS50011"/>
    </source>
</evidence>
<dbReference type="Gene3D" id="3.30.200.20">
    <property type="entry name" value="Phosphorylase Kinase, domain 1"/>
    <property type="match status" value="1"/>
</dbReference>
<dbReference type="SUPFAM" id="SSF52058">
    <property type="entry name" value="L domain-like"/>
    <property type="match status" value="1"/>
</dbReference>
<feature type="compositionally biased region" description="Basic and acidic residues" evidence="9">
    <location>
        <begin position="672"/>
        <end position="685"/>
    </location>
</feature>
<evidence type="ECO:0000256" key="6">
    <source>
        <dbReference type="ARBA" id="ARBA00022989"/>
    </source>
</evidence>
<dbReference type="PANTHER" id="PTHR48007:SF38">
    <property type="entry name" value="LEUCINE-RICH REPEAT PROTEIN KINASE FAMILY PROTEIN"/>
    <property type="match status" value="1"/>
</dbReference>
<feature type="domain" description="Protein kinase" evidence="11">
    <location>
        <begin position="391"/>
        <end position="666"/>
    </location>
</feature>
<dbReference type="EMBL" id="QZWG01000016">
    <property type="protein sequence ID" value="RZB58991.1"/>
    <property type="molecule type" value="Genomic_DNA"/>
</dbReference>
<keyword evidence="8" id="KW-0325">Glycoprotein</keyword>
<evidence type="ECO:0000256" key="3">
    <source>
        <dbReference type="ARBA" id="ARBA00022692"/>
    </source>
</evidence>
<keyword evidence="7 10" id="KW-0472">Membrane</keyword>
<dbReference type="InterPro" id="IPR046959">
    <property type="entry name" value="PRK1-6/SRF4-like"/>
</dbReference>
<evidence type="ECO:0000256" key="9">
    <source>
        <dbReference type="SAM" id="MobiDB-lite"/>
    </source>
</evidence>
<dbReference type="PROSITE" id="PS50011">
    <property type="entry name" value="PROTEIN_KINASE_DOM"/>
    <property type="match status" value="1"/>
</dbReference>
<keyword evidence="4" id="KW-0732">Signal</keyword>
<dbReference type="InterPro" id="IPR013210">
    <property type="entry name" value="LRR_N_plant-typ"/>
</dbReference>
<evidence type="ECO:0000313" key="12">
    <source>
        <dbReference type="EMBL" id="RZB58991.1"/>
    </source>
</evidence>
<feature type="transmembrane region" description="Helical" evidence="10">
    <location>
        <begin position="32"/>
        <end position="55"/>
    </location>
</feature>
<keyword evidence="3 10" id="KW-0812">Transmembrane</keyword>